<proteinExistence type="inferred from homology"/>
<keyword evidence="4 6" id="KW-0371">Homeobox</keyword>
<dbReference type="Gene3D" id="1.10.10.60">
    <property type="entry name" value="Homeodomain-like"/>
    <property type="match status" value="2"/>
</dbReference>
<feature type="domain" description="Homeobox" evidence="10">
    <location>
        <begin position="74"/>
        <end position="134"/>
    </location>
</feature>
<dbReference type="CDD" id="cd00086">
    <property type="entry name" value="homeodomain"/>
    <property type="match status" value="2"/>
</dbReference>
<dbReference type="PANTHER" id="PTHR24340">
    <property type="entry name" value="HOMEOBOX PROTEIN NKX"/>
    <property type="match status" value="1"/>
</dbReference>
<dbReference type="EMBL" id="AKCR02000103">
    <property type="protein sequence ID" value="PKK20701.1"/>
    <property type="molecule type" value="Genomic_DNA"/>
</dbReference>
<sequence length="441" mass="48609">MGTDGEHGAKEEPPFLRPHCQLNPSFQKASSLGIALGSALTLLWVFLAAGKRLLAHPFEGDERKADPSHHPKQRQQRKPRVLFSQAQVFELERRFKQQKYLSAPEREHLANALKLTSTQVKIWFQNRRYKCKRQRQDKSLELAAHPLPPRRVAVPVLVRDGKPCLGGSQPYPALYSITNSPYSYSSYYSAYSSPYGAGYGGGYTRMPPSAAMGSPTMHGSLGMASAAQHQPTCLQTAVQTGIRAWPRTSFLIQDILWDGAEGGESGGFGSSEDGGVAAMEGGEGSSALEDPPGTPRPPGASQDQGTPQEADADENETSECDPPRAAQCPPKAAKRSRAAFSHTQVLELERKFSRQKYLSAPERARLAKHLQLTETQVKIWFQNRRYKTKRKQIASESGGTDTDAAGHKAAELPRASLITLRGGWQYLPCLYYLSGWSPSWW</sequence>
<keyword evidence="3 6" id="KW-0238">DNA-binding</keyword>
<feature type="region of interest" description="Disordered" evidence="8">
    <location>
        <begin position="262"/>
        <end position="336"/>
    </location>
</feature>
<evidence type="ECO:0000256" key="6">
    <source>
        <dbReference type="PROSITE-ProRule" id="PRU00108"/>
    </source>
</evidence>
<feature type="DNA-binding region" description="Homeobox" evidence="6">
    <location>
        <begin position="76"/>
        <end position="135"/>
    </location>
</feature>
<dbReference type="PROSITE" id="PS00027">
    <property type="entry name" value="HOMEOBOX_1"/>
    <property type="match status" value="2"/>
</dbReference>
<protein>
    <submittedName>
        <fullName evidence="11">NK3 homeobox 1</fullName>
    </submittedName>
</protein>
<dbReference type="SMART" id="SM00389">
    <property type="entry name" value="HOX"/>
    <property type="match status" value="2"/>
</dbReference>
<dbReference type="InterPro" id="IPR009057">
    <property type="entry name" value="Homeodomain-like_sf"/>
</dbReference>
<accession>A0A2I0LTE2</accession>
<evidence type="ECO:0000256" key="8">
    <source>
        <dbReference type="SAM" id="MobiDB-lite"/>
    </source>
</evidence>
<dbReference type="GO" id="GO:0000978">
    <property type="term" value="F:RNA polymerase II cis-regulatory region sequence-specific DNA binding"/>
    <property type="evidence" value="ECO:0007669"/>
    <property type="project" value="TreeGrafter"/>
</dbReference>
<evidence type="ECO:0000259" key="10">
    <source>
        <dbReference type="PROSITE" id="PS50071"/>
    </source>
</evidence>
<keyword evidence="9" id="KW-1133">Transmembrane helix</keyword>
<dbReference type="SUPFAM" id="SSF46689">
    <property type="entry name" value="Homeodomain-like"/>
    <property type="match status" value="2"/>
</dbReference>
<feature type="domain" description="Homeobox" evidence="10">
    <location>
        <begin position="331"/>
        <end position="391"/>
    </location>
</feature>
<keyword evidence="9" id="KW-0472">Membrane</keyword>
<dbReference type="FunFam" id="1.10.10.60:FF:000078">
    <property type="entry name" value="NK2 homeobox 3"/>
    <property type="match status" value="1"/>
</dbReference>
<dbReference type="InterPro" id="IPR017970">
    <property type="entry name" value="Homeobox_CS"/>
</dbReference>
<evidence type="ECO:0000256" key="3">
    <source>
        <dbReference type="ARBA" id="ARBA00023125"/>
    </source>
</evidence>
<dbReference type="InterPro" id="IPR001356">
    <property type="entry name" value="HD"/>
</dbReference>
<evidence type="ECO:0000313" key="11">
    <source>
        <dbReference type="EMBL" id="PKK20701.1"/>
    </source>
</evidence>
<dbReference type="PRINTS" id="PR00024">
    <property type="entry name" value="HOMEOBOX"/>
</dbReference>
<feature type="DNA-binding region" description="Homeobox" evidence="6">
    <location>
        <begin position="333"/>
        <end position="392"/>
    </location>
</feature>
<gene>
    <name evidence="11" type="primary">NKX3-1</name>
    <name evidence="11" type="ORF">A306_00012194</name>
</gene>
<keyword evidence="12" id="KW-1185">Reference proteome</keyword>
<dbReference type="GO" id="GO:0030154">
    <property type="term" value="P:cell differentiation"/>
    <property type="evidence" value="ECO:0007669"/>
    <property type="project" value="TreeGrafter"/>
</dbReference>
<dbReference type="GO" id="GO:0000981">
    <property type="term" value="F:DNA-binding transcription factor activity, RNA polymerase II-specific"/>
    <property type="evidence" value="ECO:0007669"/>
    <property type="project" value="InterPro"/>
</dbReference>
<dbReference type="Proteomes" id="UP000053872">
    <property type="component" value="Unassembled WGS sequence"/>
</dbReference>
<evidence type="ECO:0000313" key="12">
    <source>
        <dbReference type="Proteomes" id="UP000053872"/>
    </source>
</evidence>
<evidence type="ECO:0000256" key="9">
    <source>
        <dbReference type="SAM" id="Phobius"/>
    </source>
</evidence>
<evidence type="ECO:0000256" key="2">
    <source>
        <dbReference type="ARBA" id="ARBA00005661"/>
    </source>
</evidence>
<organism evidence="11 12">
    <name type="scientific">Columba livia</name>
    <name type="common">Rock dove</name>
    <dbReference type="NCBI Taxonomy" id="8932"/>
    <lineage>
        <taxon>Eukaryota</taxon>
        <taxon>Metazoa</taxon>
        <taxon>Chordata</taxon>
        <taxon>Craniata</taxon>
        <taxon>Vertebrata</taxon>
        <taxon>Euteleostomi</taxon>
        <taxon>Archelosauria</taxon>
        <taxon>Archosauria</taxon>
        <taxon>Dinosauria</taxon>
        <taxon>Saurischia</taxon>
        <taxon>Theropoda</taxon>
        <taxon>Coelurosauria</taxon>
        <taxon>Aves</taxon>
        <taxon>Neognathae</taxon>
        <taxon>Neoaves</taxon>
        <taxon>Columbimorphae</taxon>
        <taxon>Columbiformes</taxon>
        <taxon>Columbidae</taxon>
        <taxon>Columba</taxon>
    </lineage>
</organism>
<feature type="compositionally biased region" description="Acidic residues" evidence="8">
    <location>
        <begin position="310"/>
        <end position="319"/>
    </location>
</feature>
<evidence type="ECO:0000256" key="5">
    <source>
        <dbReference type="ARBA" id="ARBA00023242"/>
    </source>
</evidence>
<evidence type="ECO:0000256" key="1">
    <source>
        <dbReference type="ARBA" id="ARBA00004123"/>
    </source>
</evidence>
<feature type="transmembrane region" description="Helical" evidence="9">
    <location>
        <begin position="32"/>
        <end position="54"/>
    </location>
</feature>
<keyword evidence="5 6" id="KW-0539">Nucleus</keyword>
<keyword evidence="9" id="KW-0812">Transmembrane</keyword>
<dbReference type="InParanoid" id="A0A2I0LTE2"/>
<comment type="similarity">
    <text evidence="2">Belongs to the NK-2 homeobox family.</text>
</comment>
<evidence type="ECO:0000256" key="4">
    <source>
        <dbReference type="ARBA" id="ARBA00023155"/>
    </source>
</evidence>
<dbReference type="GO" id="GO:0005634">
    <property type="term" value="C:nucleus"/>
    <property type="evidence" value="ECO:0007669"/>
    <property type="project" value="UniProtKB-SubCell"/>
</dbReference>
<dbReference type="PANTHER" id="PTHR24340:SF32">
    <property type="entry name" value="HOMEOBOX PROTEIN NKX-2.3"/>
    <property type="match status" value="1"/>
</dbReference>
<dbReference type="PROSITE" id="PS50071">
    <property type="entry name" value="HOMEOBOX_2"/>
    <property type="match status" value="2"/>
</dbReference>
<reference evidence="11 12" key="1">
    <citation type="journal article" date="2013" name="Science">
        <title>Genomic diversity and evolution of the head crest in the rock pigeon.</title>
        <authorList>
            <person name="Shapiro M.D."/>
            <person name="Kronenberg Z."/>
            <person name="Li C."/>
            <person name="Domyan E.T."/>
            <person name="Pan H."/>
            <person name="Campbell M."/>
            <person name="Tan H."/>
            <person name="Huff C.D."/>
            <person name="Hu H."/>
            <person name="Vickrey A.I."/>
            <person name="Nielsen S.C."/>
            <person name="Stringham S.A."/>
            <person name="Hu H."/>
            <person name="Willerslev E."/>
            <person name="Gilbert M.T."/>
            <person name="Yandell M."/>
            <person name="Zhang G."/>
            <person name="Wang J."/>
        </authorList>
    </citation>
    <scope>NUCLEOTIDE SEQUENCE [LARGE SCALE GENOMIC DNA]</scope>
    <source>
        <tissue evidence="11">Blood</tissue>
    </source>
</reference>
<dbReference type="InterPro" id="IPR050394">
    <property type="entry name" value="Homeobox_NK-like"/>
</dbReference>
<dbReference type="InterPro" id="IPR020479">
    <property type="entry name" value="HD_metazoa"/>
</dbReference>
<dbReference type="Pfam" id="PF00046">
    <property type="entry name" value="Homeodomain"/>
    <property type="match status" value="2"/>
</dbReference>
<comment type="caution">
    <text evidence="11">The sequence shown here is derived from an EMBL/GenBank/DDBJ whole genome shotgun (WGS) entry which is preliminary data.</text>
</comment>
<name>A0A2I0LTE2_COLLI</name>
<comment type="subcellular location">
    <subcellularLocation>
        <location evidence="1 6 7">Nucleus</location>
    </subcellularLocation>
</comment>
<dbReference type="AlphaFoldDB" id="A0A2I0LTE2"/>
<evidence type="ECO:0000256" key="7">
    <source>
        <dbReference type="RuleBase" id="RU000682"/>
    </source>
</evidence>